<evidence type="ECO:0000256" key="1">
    <source>
        <dbReference type="SAM" id="MobiDB-lite"/>
    </source>
</evidence>
<protein>
    <recommendedName>
        <fullName evidence="5">RING-type E3 ubiquitin transferase</fullName>
    </recommendedName>
</protein>
<dbReference type="Proteomes" id="UP001213504">
    <property type="component" value="Chromosome"/>
</dbReference>
<feature type="region of interest" description="Disordered" evidence="1">
    <location>
        <begin position="116"/>
        <end position="140"/>
    </location>
</feature>
<accession>A0AAX3TEB3</accession>
<feature type="compositionally biased region" description="Basic and acidic residues" evidence="1">
    <location>
        <begin position="274"/>
        <end position="285"/>
    </location>
</feature>
<evidence type="ECO:0000313" key="3">
    <source>
        <dbReference type="EMBL" id="WFP26902.1"/>
    </source>
</evidence>
<evidence type="ECO:0000313" key="4">
    <source>
        <dbReference type="Proteomes" id="UP001213504"/>
    </source>
</evidence>
<keyword evidence="2" id="KW-0812">Transmembrane</keyword>
<name>A0AAX3TEB3_9ACTN</name>
<dbReference type="EMBL" id="CP121270">
    <property type="protein sequence ID" value="WFP26902.1"/>
    <property type="molecule type" value="Genomic_DNA"/>
</dbReference>
<keyword evidence="2" id="KW-1133">Transmembrane helix</keyword>
<feature type="compositionally biased region" description="Basic and acidic residues" evidence="1">
    <location>
        <begin position="118"/>
        <end position="140"/>
    </location>
</feature>
<feature type="region of interest" description="Disordered" evidence="1">
    <location>
        <begin position="274"/>
        <end position="310"/>
    </location>
</feature>
<dbReference type="AlphaFoldDB" id="A0AAX3TEB3"/>
<dbReference type="RefSeq" id="WP_165630154.1">
    <property type="nucleotide sequence ID" value="NZ_CP121270.1"/>
</dbReference>
<evidence type="ECO:0008006" key="5">
    <source>
        <dbReference type="Google" id="ProtNLM"/>
    </source>
</evidence>
<evidence type="ECO:0000256" key="2">
    <source>
        <dbReference type="SAM" id="Phobius"/>
    </source>
</evidence>
<sequence>MTATTALIVSITSACITLGGLIWQFTLYRLSGARLRVELLFHYRGEGHAVVQTAGGRRRSRTDPRFKDHSPDLLGIEAVRVRVTNVGRSPVSVDEIALDVGPSRWNRLRRRSLTPPTFRDKDSKHSELHELSAPDGPHRLEAGDVTSRVFRLWPSLGEELERRGGEVVTVRGTARMAGRRRARLSPRRFAWTFHRGEETWFLDDEVTPEQQVYRVLWRRSLDEGVGERPLQMRHIVMRQLRSGASADDICATLQLMDDEGEFMTVAREVHGAFHKGTTETDRAADDANEIESARSVNRDDEGKQRRPATP</sequence>
<gene>
    <name evidence="3" type="ORF">P9A14_10680</name>
</gene>
<keyword evidence="2" id="KW-0472">Membrane</keyword>
<reference evidence="3" key="1">
    <citation type="submission" date="2023-04" db="EMBL/GenBank/DDBJ databases">
        <title>Complete genome sequence of a phthalic acid esters degrading bacterial strain.</title>
        <authorList>
            <person name="Weng L."/>
            <person name="Jia Y."/>
            <person name="Ren L."/>
        </authorList>
    </citation>
    <scope>NUCLEOTIDE SEQUENCE</scope>
    <source>
        <strain evidence="3">RL-LY01</strain>
    </source>
</reference>
<feature type="transmembrane region" description="Helical" evidence="2">
    <location>
        <begin position="6"/>
        <end position="28"/>
    </location>
</feature>
<organism evidence="3 4">
    <name type="scientific">Gordonia hongkongensis</name>
    <dbReference type="NCBI Taxonomy" id="1701090"/>
    <lineage>
        <taxon>Bacteria</taxon>
        <taxon>Bacillati</taxon>
        <taxon>Actinomycetota</taxon>
        <taxon>Actinomycetes</taxon>
        <taxon>Mycobacteriales</taxon>
        <taxon>Gordoniaceae</taxon>
        <taxon>Gordonia</taxon>
    </lineage>
</organism>
<proteinExistence type="predicted"/>